<dbReference type="EMBL" id="WQLB01000005">
    <property type="protein sequence ID" value="MVN86231.1"/>
    <property type="molecule type" value="Genomic_DNA"/>
</dbReference>
<accession>A0A7C9I239</accession>
<reference evidence="4 5" key="1">
    <citation type="submission" date="2019-12" db="EMBL/GenBank/DDBJ databases">
        <title>Deinococcus sp. HMF7620 Genome sequencing and assembly.</title>
        <authorList>
            <person name="Kang H."/>
            <person name="Kim H."/>
            <person name="Joh K."/>
        </authorList>
    </citation>
    <scope>NUCLEOTIDE SEQUENCE [LARGE SCALE GENOMIC DNA]</scope>
    <source>
        <strain evidence="4 5">HMF7620</strain>
    </source>
</reference>
<dbReference type="Gene3D" id="1.25.40.10">
    <property type="entry name" value="Tetratricopeptide repeat domain"/>
    <property type="match status" value="3"/>
</dbReference>
<name>A0A7C9I239_9DEIO</name>
<dbReference type="InterPro" id="IPR036388">
    <property type="entry name" value="WH-like_DNA-bd_sf"/>
</dbReference>
<dbReference type="InterPro" id="IPR051677">
    <property type="entry name" value="AfsR-DnrI-RedD_regulator"/>
</dbReference>
<protein>
    <recommendedName>
        <fullName evidence="3">Bacterial transcriptional activator domain-containing protein</fullName>
    </recommendedName>
</protein>
<feature type="domain" description="Bacterial transcriptional activator" evidence="3">
    <location>
        <begin position="858"/>
        <end position="983"/>
    </location>
</feature>
<gene>
    <name evidence="4" type="ORF">GO986_05580</name>
</gene>
<dbReference type="Pfam" id="PF03704">
    <property type="entry name" value="BTAD"/>
    <property type="match status" value="1"/>
</dbReference>
<proteinExistence type="predicted"/>
<evidence type="ECO:0000256" key="1">
    <source>
        <dbReference type="ARBA" id="ARBA00023015"/>
    </source>
</evidence>
<keyword evidence="1" id="KW-0805">Transcription regulation</keyword>
<dbReference type="InterPro" id="IPR005158">
    <property type="entry name" value="BTAD"/>
</dbReference>
<evidence type="ECO:0000313" key="4">
    <source>
        <dbReference type="EMBL" id="MVN86231.1"/>
    </source>
</evidence>
<dbReference type="Gene3D" id="1.10.10.10">
    <property type="entry name" value="Winged helix-like DNA-binding domain superfamily/Winged helix DNA-binding domain"/>
    <property type="match status" value="1"/>
</dbReference>
<keyword evidence="5" id="KW-1185">Reference proteome</keyword>
<organism evidence="4 5">
    <name type="scientific">Deinococcus arboris</name>
    <dbReference type="NCBI Taxonomy" id="2682977"/>
    <lineage>
        <taxon>Bacteria</taxon>
        <taxon>Thermotogati</taxon>
        <taxon>Deinococcota</taxon>
        <taxon>Deinococci</taxon>
        <taxon>Deinococcales</taxon>
        <taxon>Deinococcaceae</taxon>
        <taxon>Deinococcus</taxon>
    </lineage>
</organism>
<keyword evidence="2" id="KW-0804">Transcription</keyword>
<dbReference type="AlphaFoldDB" id="A0A7C9I239"/>
<dbReference type="GO" id="GO:0003677">
    <property type="term" value="F:DNA binding"/>
    <property type="evidence" value="ECO:0007669"/>
    <property type="project" value="TreeGrafter"/>
</dbReference>
<dbReference type="PANTHER" id="PTHR35807:SF1">
    <property type="entry name" value="TRANSCRIPTIONAL REGULATOR REDD"/>
    <property type="match status" value="1"/>
</dbReference>
<sequence>MAHLQLSPVIPRPLRGELPRASVAATLAEAETPLVVLVAPSGYGKTTALAQHARQTARAVAWLTVQEDHAESGALEQAVVAALKAALPEVQVPQWQAAQLSPAPAARAQALARDLDGAPANLDLVLDGADLLGTAAGRWLDVLVGALGEGHRLLLSGCERPPLQLSRHLAAGTARLLGAEDLAFSLPETQTYFAGRQAAQSPEAAHQALEGWPAGLALVASGAAPLLLPDDLLRDVLGRLPPEVRVRLPEAAVADTWHEAGLARLGVALPTGWLRVARAVGLPLTPLGGEAARPHRLVLNLLEAELRAQPERHQQLHLAAGQAAEADGEEVRALGHYLKAGAQDTALALAERLVRRYEVRWEPRLVRQVVEQLPEVHLTPQLRRAWGQALLETGEAARGEALLRTLRAEGHRDRRLLFALGTLAARSGRFQEQLALADEGLALTQPDEPTLSLRRLRASALLGCGELAAGLQEALAAAEQAEAEDDLLGLGAALALVHEAYMVLGQPLDSERALRRGLEVYQALGMPSRALALQNDLACLLQGQGRIDEGLTVGTQALTLATQEGSIMQPLLQATLGDLHRAAGEYEQARALYGAALAGSAAFKLDTLPPLIWPGLAEAALRCGDLPAANEALTRARHAAPHGASESAHQLALCEGLFAFEQRDWAAAQTYFAQAAQSRAAFGVQERAQAYLAELARQVGRVQAAHLAPLRLALQHPERSVLRADAAVLTELFALCQGAGEVTTGHPAYPAAPGVPCLRLDLLTLGSLRVQVQSEPLHLPRAKSGEILVWLALHGPGTRERIVDALWDGSAERRHGEHFRVAVRQLRCALAAHPAVTFNPLPFEAGLYRLAEEFEVCLDSRLARAALASGEPEALRRAAEAYAGPFLPQQDAEWIAELRGEVEAETLAAALTLGAQTQATDSALSLWAYTRAADLDPMNEQAQRGLLRGHLRLGDQGAADRAYARYARRLLDELNEAPGFTLRDL</sequence>
<dbReference type="SUPFAM" id="SSF48452">
    <property type="entry name" value="TPR-like"/>
    <property type="match status" value="2"/>
</dbReference>
<dbReference type="InterPro" id="IPR011990">
    <property type="entry name" value="TPR-like_helical_dom_sf"/>
</dbReference>
<dbReference type="Proteomes" id="UP000483286">
    <property type="component" value="Unassembled WGS sequence"/>
</dbReference>
<dbReference type="RefSeq" id="WP_157458287.1">
    <property type="nucleotide sequence ID" value="NZ_WQLB01000005.1"/>
</dbReference>
<comment type="caution">
    <text evidence="4">The sequence shown here is derived from an EMBL/GenBank/DDBJ whole genome shotgun (WGS) entry which is preliminary data.</text>
</comment>
<evidence type="ECO:0000256" key="2">
    <source>
        <dbReference type="ARBA" id="ARBA00023163"/>
    </source>
</evidence>
<evidence type="ECO:0000259" key="3">
    <source>
        <dbReference type="SMART" id="SM01043"/>
    </source>
</evidence>
<dbReference type="PANTHER" id="PTHR35807">
    <property type="entry name" value="TRANSCRIPTIONAL REGULATOR REDD-RELATED"/>
    <property type="match status" value="1"/>
</dbReference>
<dbReference type="GO" id="GO:0006355">
    <property type="term" value="P:regulation of DNA-templated transcription"/>
    <property type="evidence" value="ECO:0007669"/>
    <property type="project" value="TreeGrafter"/>
</dbReference>
<evidence type="ECO:0000313" key="5">
    <source>
        <dbReference type="Proteomes" id="UP000483286"/>
    </source>
</evidence>
<dbReference type="SMART" id="SM01043">
    <property type="entry name" value="BTAD"/>
    <property type="match status" value="1"/>
</dbReference>